<evidence type="ECO:0000256" key="2">
    <source>
        <dbReference type="ARBA" id="ARBA00022803"/>
    </source>
</evidence>
<dbReference type="InterPro" id="IPR019734">
    <property type="entry name" value="TPR_rpt"/>
</dbReference>
<dbReference type="Pfam" id="PF13181">
    <property type="entry name" value="TPR_8"/>
    <property type="match status" value="1"/>
</dbReference>
<feature type="signal peptide" evidence="3">
    <location>
        <begin position="1"/>
        <end position="26"/>
    </location>
</feature>
<accession>A0ABX8DFB0</accession>
<dbReference type="PANTHER" id="PTHR44186:SF1">
    <property type="entry name" value="BARDET-BIEDL SYNDROME 4 PROTEIN"/>
    <property type="match status" value="1"/>
</dbReference>
<name>A0ABX8DFB0_9GAMM</name>
<dbReference type="PANTHER" id="PTHR44186">
    <property type="match status" value="1"/>
</dbReference>
<proteinExistence type="predicted"/>
<sequence>MHKVTKLAAALLLTFSGSVVMNAAVAAEKCPIDLRQSKAVGESSARKVQKAFESYQAGKLDDAIATLLEADPRGEFDKAYVDRMLGNFYAEKGQMDKAIKFLKVAVDADVLGGVDHAATLRLYSDLLLQEKKYKEAITYYRKWINFTCKKDAIVYRRMAIAYTEMQQWDNALKTVNEGISVMDKPDKGLYQLKFQSLFNLKKYKDAVGVLEVMVPLFPDDKRLWVQLAQLYLLTEDYDRSLATYEIAYDGGFLEKSENIVRLCQLLASKGSPYRGARILEKHMKSGLIPKDEKNLSMLAGFFHQAKDLKDAASYYGQAASISTSGTLYLKQGRLLSLDQKYKESIPVLEQALKAGLDNPGEAQYELMLSYLSLKQYKEAYRYAQLAAKDKKTTKSATNYIAYIKDKARIYKVSL</sequence>
<keyword evidence="3" id="KW-0732">Signal</keyword>
<feature type="chain" id="PRO_5047546056" evidence="3">
    <location>
        <begin position="27"/>
        <end position="414"/>
    </location>
</feature>
<organism evidence="4 5">
    <name type="scientific">Shewanella dokdonensis</name>
    <dbReference type="NCBI Taxonomy" id="712036"/>
    <lineage>
        <taxon>Bacteria</taxon>
        <taxon>Pseudomonadati</taxon>
        <taxon>Pseudomonadota</taxon>
        <taxon>Gammaproteobacteria</taxon>
        <taxon>Alteromonadales</taxon>
        <taxon>Shewanellaceae</taxon>
        <taxon>Shewanella</taxon>
    </lineage>
</organism>
<reference evidence="4 5" key="1">
    <citation type="journal article" date="2012" name="Int. J. Syst. Evol. Microbiol.">
        <title>Shewanella dokdonensis sp. nov., isolated from seawater.</title>
        <authorList>
            <person name="Sung H.R."/>
            <person name="Yoon J.H."/>
            <person name="Ghim S.Y."/>
        </authorList>
    </citation>
    <scope>NUCLEOTIDE SEQUENCE [LARGE SCALE GENOMIC DNA]</scope>
    <source>
        <strain evidence="4 5">DSM 23626</strain>
    </source>
</reference>
<evidence type="ECO:0000256" key="1">
    <source>
        <dbReference type="ARBA" id="ARBA00022737"/>
    </source>
</evidence>
<keyword evidence="5" id="KW-1185">Reference proteome</keyword>
<evidence type="ECO:0000256" key="3">
    <source>
        <dbReference type="SAM" id="SignalP"/>
    </source>
</evidence>
<dbReference type="EMBL" id="CP074572">
    <property type="protein sequence ID" value="QVK23396.1"/>
    <property type="molecule type" value="Genomic_DNA"/>
</dbReference>
<protein>
    <submittedName>
        <fullName evidence="4">Tetratricopeptide repeat protein</fullName>
    </submittedName>
</protein>
<gene>
    <name evidence="4" type="ORF">KHX94_00930</name>
</gene>
<dbReference type="Proteomes" id="UP000676428">
    <property type="component" value="Chromosome"/>
</dbReference>
<dbReference type="Gene3D" id="1.25.40.10">
    <property type="entry name" value="Tetratricopeptide repeat domain"/>
    <property type="match status" value="3"/>
</dbReference>
<evidence type="ECO:0000313" key="4">
    <source>
        <dbReference type="EMBL" id="QVK23396.1"/>
    </source>
</evidence>
<dbReference type="InterPro" id="IPR011990">
    <property type="entry name" value="TPR-like_helical_dom_sf"/>
</dbReference>
<dbReference type="SUPFAM" id="SSF48452">
    <property type="entry name" value="TPR-like"/>
    <property type="match status" value="2"/>
</dbReference>
<evidence type="ECO:0000313" key="5">
    <source>
        <dbReference type="Proteomes" id="UP000676428"/>
    </source>
</evidence>
<keyword evidence="2" id="KW-0802">TPR repeat</keyword>
<dbReference type="RefSeq" id="WP_213682024.1">
    <property type="nucleotide sequence ID" value="NZ_CP074572.1"/>
</dbReference>
<keyword evidence="1" id="KW-0677">Repeat</keyword>